<gene>
    <name evidence="2" type="ORF">Kpho01_66630</name>
</gene>
<sequence length="141" mass="14682">MHRPAPGAHFAQSREGALTPANVGEHLGQSPSKSGSVIHGWHTSVAGPNRPVPVVMTPGGATPQRGKAVAQKNTACTGLPGLSKAQRNPPSVSDIPGLVERSGSIGNDHREAPGRTYRPYAFEWQRGRSPLAGPRCASPAD</sequence>
<evidence type="ECO:0000313" key="3">
    <source>
        <dbReference type="Proteomes" id="UP001165143"/>
    </source>
</evidence>
<name>A0A9W6PP61_9ACTN</name>
<dbReference type="EMBL" id="BSRX01000056">
    <property type="protein sequence ID" value="GLW58652.1"/>
    <property type="molecule type" value="Genomic_DNA"/>
</dbReference>
<proteinExistence type="predicted"/>
<reference evidence="2" key="1">
    <citation type="submission" date="2023-02" db="EMBL/GenBank/DDBJ databases">
        <title>Kitasatospora phosalacinea NBRC 14362.</title>
        <authorList>
            <person name="Ichikawa N."/>
            <person name="Sato H."/>
            <person name="Tonouchi N."/>
        </authorList>
    </citation>
    <scope>NUCLEOTIDE SEQUENCE</scope>
    <source>
        <strain evidence="2">NBRC 14362</strain>
    </source>
</reference>
<comment type="caution">
    <text evidence="2">The sequence shown here is derived from an EMBL/GenBank/DDBJ whole genome shotgun (WGS) entry which is preliminary data.</text>
</comment>
<evidence type="ECO:0000313" key="2">
    <source>
        <dbReference type="EMBL" id="GLW58652.1"/>
    </source>
</evidence>
<feature type="region of interest" description="Disordered" evidence="1">
    <location>
        <begin position="1"/>
        <end position="53"/>
    </location>
</feature>
<feature type="region of interest" description="Disordered" evidence="1">
    <location>
        <begin position="78"/>
        <end position="116"/>
    </location>
</feature>
<organism evidence="2 3">
    <name type="scientific">Kitasatospora phosalacinea</name>
    <dbReference type="NCBI Taxonomy" id="2065"/>
    <lineage>
        <taxon>Bacteria</taxon>
        <taxon>Bacillati</taxon>
        <taxon>Actinomycetota</taxon>
        <taxon>Actinomycetes</taxon>
        <taxon>Kitasatosporales</taxon>
        <taxon>Streptomycetaceae</taxon>
        <taxon>Kitasatospora</taxon>
    </lineage>
</organism>
<accession>A0A9W6PP61</accession>
<protein>
    <submittedName>
        <fullName evidence="2">Uncharacterized protein</fullName>
    </submittedName>
</protein>
<dbReference type="Proteomes" id="UP001165143">
    <property type="component" value="Unassembled WGS sequence"/>
</dbReference>
<dbReference type="AlphaFoldDB" id="A0A9W6PP61"/>
<evidence type="ECO:0000256" key="1">
    <source>
        <dbReference type="SAM" id="MobiDB-lite"/>
    </source>
</evidence>